<sequence length="101" mass="11033">MRFELIVAAVTRNVVKAMVREITVVRSFVNATILHRWLHQMPEGIASYLIDSTTPDDFAALISARGTDSKLLSALAGSKRGRVQHQPCLVLASCPARSSRG</sequence>
<organism evidence="1 2">
    <name type="scientific">Rubripirellula lacrimiformis</name>
    <dbReference type="NCBI Taxonomy" id="1930273"/>
    <lineage>
        <taxon>Bacteria</taxon>
        <taxon>Pseudomonadati</taxon>
        <taxon>Planctomycetota</taxon>
        <taxon>Planctomycetia</taxon>
        <taxon>Pirellulales</taxon>
        <taxon>Pirellulaceae</taxon>
        <taxon>Rubripirellula</taxon>
    </lineage>
</organism>
<gene>
    <name evidence="1" type="ORF">K227x_11980</name>
</gene>
<dbReference type="AlphaFoldDB" id="A0A517N6T0"/>
<protein>
    <submittedName>
        <fullName evidence="1">Uncharacterized protein</fullName>
    </submittedName>
</protein>
<keyword evidence="2" id="KW-1185">Reference proteome</keyword>
<name>A0A517N6T0_9BACT</name>
<dbReference type="EMBL" id="CP036525">
    <property type="protein sequence ID" value="QDT02820.1"/>
    <property type="molecule type" value="Genomic_DNA"/>
</dbReference>
<evidence type="ECO:0000313" key="2">
    <source>
        <dbReference type="Proteomes" id="UP000318538"/>
    </source>
</evidence>
<evidence type="ECO:0000313" key="1">
    <source>
        <dbReference type="EMBL" id="QDT02820.1"/>
    </source>
</evidence>
<proteinExistence type="predicted"/>
<reference evidence="1 2" key="1">
    <citation type="submission" date="2019-02" db="EMBL/GenBank/DDBJ databases">
        <title>Deep-cultivation of Planctomycetes and their phenomic and genomic characterization uncovers novel biology.</title>
        <authorList>
            <person name="Wiegand S."/>
            <person name="Jogler M."/>
            <person name="Boedeker C."/>
            <person name="Pinto D."/>
            <person name="Vollmers J."/>
            <person name="Rivas-Marin E."/>
            <person name="Kohn T."/>
            <person name="Peeters S.H."/>
            <person name="Heuer A."/>
            <person name="Rast P."/>
            <person name="Oberbeckmann S."/>
            <person name="Bunk B."/>
            <person name="Jeske O."/>
            <person name="Meyerdierks A."/>
            <person name="Storesund J.E."/>
            <person name="Kallscheuer N."/>
            <person name="Luecker S."/>
            <person name="Lage O.M."/>
            <person name="Pohl T."/>
            <person name="Merkel B.J."/>
            <person name="Hornburger P."/>
            <person name="Mueller R.-W."/>
            <person name="Bruemmer F."/>
            <person name="Labrenz M."/>
            <person name="Spormann A.M."/>
            <person name="Op den Camp H."/>
            <person name="Overmann J."/>
            <person name="Amann R."/>
            <person name="Jetten M.S.M."/>
            <person name="Mascher T."/>
            <person name="Medema M.H."/>
            <person name="Devos D.P."/>
            <person name="Kaster A.-K."/>
            <person name="Ovreas L."/>
            <person name="Rohde M."/>
            <person name="Galperin M.Y."/>
            <person name="Jogler C."/>
        </authorList>
    </citation>
    <scope>NUCLEOTIDE SEQUENCE [LARGE SCALE GENOMIC DNA]</scope>
    <source>
        <strain evidence="1 2">K22_7</strain>
    </source>
</reference>
<dbReference type="RefSeq" id="WP_145168623.1">
    <property type="nucleotide sequence ID" value="NZ_CP036525.1"/>
</dbReference>
<dbReference type="OrthoDB" id="283456at2"/>
<dbReference type="Proteomes" id="UP000318538">
    <property type="component" value="Chromosome"/>
</dbReference>
<accession>A0A517N6T0</accession>
<dbReference type="KEGG" id="rlc:K227x_11980"/>